<sequence length="258" mass="28546">MERAAVNALRTLLEAHDHIVQEIDGGNDHGEDLYVTLTEGARRTGDTIAIQAKGGRSFAAKGGYRVPAGDHAEFWLKSNVPIVCVVFDPDSGALHWGNASQQLRQAARDGVARKSISILSSDVLSDVGVGKFVRQMRGYISETAELHRFLTKISGSVFDTTDFLSYFENEDGERLIFQQRRGVSSASLLHSDLDWQAEDVTLENFHLGVPGMTKERKMDAFSNVFTAGNAILDPSEGFWLMACLLASVWHRQQPPMRH</sequence>
<comment type="caution">
    <text evidence="2">The sequence shown here is derived from an EMBL/GenBank/DDBJ whole genome shotgun (WGS) entry which is preliminary data.</text>
</comment>
<name>A0A919U9M6_9ACTN</name>
<feature type="domain" description="DUF4365" evidence="1">
    <location>
        <begin position="2"/>
        <end position="126"/>
    </location>
</feature>
<keyword evidence="3" id="KW-1185">Reference proteome</keyword>
<evidence type="ECO:0000313" key="2">
    <source>
        <dbReference type="EMBL" id="GIG47679.1"/>
    </source>
</evidence>
<accession>A0A919U9M6</accession>
<dbReference type="Pfam" id="PF14280">
    <property type="entry name" value="DUF4365"/>
    <property type="match status" value="1"/>
</dbReference>
<dbReference type="RefSeq" id="WP_203849399.1">
    <property type="nucleotide sequence ID" value="NZ_BAAAVW010000019.1"/>
</dbReference>
<gene>
    <name evidence="2" type="ORF">Dsi01nite_057200</name>
</gene>
<evidence type="ECO:0000313" key="3">
    <source>
        <dbReference type="Proteomes" id="UP000660611"/>
    </source>
</evidence>
<dbReference type="InterPro" id="IPR025375">
    <property type="entry name" value="DUF4365"/>
</dbReference>
<organism evidence="2 3">
    <name type="scientific">Dactylosporangium siamense</name>
    <dbReference type="NCBI Taxonomy" id="685454"/>
    <lineage>
        <taxon>Bacteria</taxon>
        <taxon>Bacillati</taxon>
        <taxon>Actinomycetota</taxon>
        <taxon>Actinomycetes</taxon>
        <taxon>Micromonosporales</taxon>
        <taxon>Micromonosporaceae</taxon>
        <taxon>Dactylosporangium</taxon>
    </lineage>
</organism>
<dbReference type="Proteomes" id="UP000660611">
    <property type="component" value="Unassembled WGS sequence"/>
</dbReference>
<protein>
    <recommendedName>
        <fullName evidence="1">DUF4365 domain-containing protein</fullName>
    </recommendedName>
</protein>
<dbReference type="EMBL" id="BONQ01000084">
    <property type="protein sequence ID" value="GIG47679.1"/>
    <property type="molecule type" value="Genomic_DNA"/>
</dbReference>
<dbReference type="AlphaFoldDB" id="A0A919U9M6"/>
<evidence type="ECO:0000259" key="1">
    <source>
        <dbReference type="Pfam" id="PF14280"/>
    </source>
</evidence>
<proteinExistence type="predicted"/>
<reference evidence="2" key="1">
    <citation type="submission" date="2021-01" db="EMBL/GenBank/DDBJ databases">
        <title>Whole genome shotgun sequence of Dactylosporangium siamense NBRC 106093.</title>
        <authorList>
            <person name="Komaki H."/>
            <person name="Tamura T."/>
        </authorList>
    </citation>
    <scope>NUCLEOTIDE SEQUENCE</scope>
    <source>
        <strain evidence="2">NBRC 106093</strain>
    </source>
</reference>